<comment type="PTM">
    <text evidence="8">Binds 2 heme groups per subunit.</text>
</comment>
<dbReference type="PROSITE" id="PS51007">
    <property type="entry name" value="CYTC"/>
    <property type="match status" value="1"/>
</dbReference>
<evidence type="ECO:0000256" key="9">
    <source>
        <dbReference type="PIRSR" id="PIRSR000294-2"/>
    </source>
</evidence>
<accession>A0A250JHH1</accession>
<evidence type="ECO:0000256" key="1">
    <source>
        <dbReference type="ARBA" id="ARBA00004418"/>
    </source>
</evidence>
<feature type="binding site" description="axial binding residue" evidence="9">
    <location>
        <position position="84"/>
    </location>
    <ligand>
        <name>heme c</name>
        <dbReference type="ChEBI" id="CHEBI:61717"/>
        <label>1</label>
    </ligand>
    <ligandPart>
        <name>Fe</name>
        <dbReference type="ChEBI" id="CHEBI:18248"/>
    </ligandPart>
</feature>
<protein>
    <submittedName>
        <fullName evidence="11">Cytochrome c551 peroxidase</fullName>
    </submittedName>
</protein>
<dbReference type="SUPFAM" id="SSF46626">
    <property type="entry name" value="Cytochrome c"/>
    <property type="match status" value="2"/>
</dbReference>
<feature type="binding site" description="covalent" evidence="8">
    <location>
        <position position="229"/>
    </location>
    <ligand>
        <name>heme c</name>
        <dbReference type="ChEBI" id="CHEBI:61717"/>
        <label>2</label>
    </ligand>
</feature>
<dbReference type="PANTHER" id="PTHR30600:SF10">
    <property type="entry name" value="BLL6722 PROTEIN"/>
    <property type="match status" value="1"/>
</dbReference>
<sequence length="361" mass="38305">MSPPGRRGGSAAWKLMLALLGACGPGPEAVSPPEGGEPVLPLGITFVPAPQDNPSNPEGVALGRWLFYSPLLSGNGRVSCASCHVQSHAFSLDASLATVGVSGRPLVRHAPALINLAWMDGLFWDGGAKNLESLSLGPITHPDEMGQGNLQALMERLASTPEAVQRFEAAFGPGGPTLGQLLRALAQFQRTLVSARSRYDLWRRGEPGGELSALEQAGYGLVRARCTPCHDTELFTDNAYHNNGLDSVWGEGEDETRGRGRITLEPEDTGRYKTPTLRNVTRSAPYMHDGRFATLDAVLEHYRQGVVPSPTLDIALRGDGQQAPGLSLSDVEKAAVLAFLDTLTDEAFLSDPALGPPGTGP</sequence>
<evidence type="ECO:0000256" key="2">
    <source>
        <dbReference type="ARBA" id="ARBA00022617"/>
    </source>
</evidence>
<dbReference type="GO" id="GO:0020037">
    <property type="term" value="F:heme binding"/>
    <property type="evidence" value="ECO:0007669"/>
    <property type="project" value="InterPro"/>
</dbReference>
<evidence type="ECO:0000259" key="10">
    <source>
        <dbReference type="PROSITE" id="PS51007"/>
    </source>
</evidence>
<comment type="subcellular location">
    <subcellularLocation>
        <location evidence="1">Periplasm</location>
    </subcellularLocation>
</comment>
<proteinExistence type="predicted"/>
<dbReference type="Gene3D" id="1.10.760.10">
    <property type="entry name" value="Cytochrome c-like domain"/>
    <property type="match status" value="2"/>
</dbReference>
<reference evidence="11 12" key="1">
    <citation type="submission" date="2017-06" db="EMBL/GenBank/DDBJ databases">
        <title>Sequencing and comparative analysis of myxobacterial genomes.</title>
        <authorList>
            <person name="Rupp O."/>
            <person name="Goesmann A."/>
            <person name="Sogaard-Andersen L."/>
        </authorList>
    </citation>
    <scope>NUCLEOTIDE SEQUENCE [LARGE SCALE GENOMIC DNA]</scope>
    <source>
        <strain evidence="11 12">DSM 52655</strain>
    </source>
</reference>
<keyword evidence="6" id="KW-0560">Oxidoreductase</keyword>
<keyword evidence="4" id="KW-0732">Signal</keyword>
<dbReference type="InterPro" id="IPR036909">
    <property type="entry name" value="Cyt_c-like_dom_sf"/>
</dbReference>
<feature type="binding site" description="covalent" evidence="8">
    <location>
        <position position="80"/>
    </location>
    <ligand>
        <name>heme c</name>
        <dbReference type="ChEBI" id="CHEBI:61717"/>
        <label>1</label>
    </ligand>
</feature>
<evidence type="ECO:0000256" key="7">
    <source>
        <dbReference type="ARBA" id="ARBA00023004"/>
    </source>
</evidence>
<keyword evidence="2 8" id="KW-0349">Heme</keyword>
<evidence type="ECO:0000256" key="3">
    <source>
        <dbReference type="ARBA" id="ARBA00022723"/>
    </source>
</evidence>
<dbReference type="KEGG" id="cfus:CYFUS_008824"/>
<feature type="binding site" description="covalent" evidence="8">
    <location>
        <position position="226"/>
    </location>
    <ligand>
        <name>heme c</name>
        <dbReference type="ChEBI" id="CHEBI:61717"/>
        <label>2</label>
    </ligand>
</feature>
<dbReference type="GO" id="GO:0042597">
    <property type="term" value="C:periplasmic space"/>
    <property type="evidence" value="ECO:0007669"/>
    <property type="project" value="UniProtKB-SubCell"/>
</dbReference>
<dbReference type="RefSeq" id="WP_232537167.1">
    <property type="nucleotide sequence ID" value="NZ_CP022098.1"/>
</dbReference>
<keyword evidence="11" id="KW-0575">Peroxidase</keyword>
<feature type="domain" description="Cytochrome c" evidence="10">
    <location>
        <begin position="213"/>
        <end position="344"/>
    </location>
</feature>
<dbReference type="InterPro" id="IPR051395">
    <property type="entry name" value="Cytochrome_c_Peroxidase/MauG"/>
</dbReference>
<dbReference type="EMBL" id="CP022098">
    <property type="protein sequence ID" value="ATB43344.1"/>
    <property type="molecule type" value="Genomic_DNA"/>
</dbReference>
<dbReference type="GO" id="GO:0009055">
    <property type="term" value="F:electron transfer activity"/>
    <property type="evidence" value="ECO:0007669"/>
    <property type="project" value="InterPro"/>
</dbReference>
<dbReference type="GO" id="GO:0046872">
    <property type="term" value="F:metal ion binding"/>
    <property type="evidence" value="ECO:0007669"/>
    <property type="project" value="UniProtKB-KW"/>
</dbReference>
<evidence type="ECO:0000313" key="12">
    <source>
        <dbReference type="Proteomes" id="UP000217257"/>
    </source>
</evidence>
<dbReference type="Proteomes" id="UP000217257">
    <property type="component" value="Chromosome"/>
</dbReference>
<evidence type="ECO:0000313" key="11">
    <source>
        <dbReference type="EMBL" id="ATB43344.1"/>
    </source>
</evidence>
<comment type="cofactor">
    <cofactor evidence="8">
        <name>heme</name>
        <dbReference type="ChEBI" id="CHEBI:30413"/>
    </cofactor>
    <text evidence="8">Binds 2 heme groups.</text>
</comment>
<evidence type="ECO:0000256" key="6">
    <source>
        <dbReference type="ARBA" id="ARBA00023002"/>
    </source>
</evidence>
<dbReference type="PANTHER" id="PTHR30600">
    <property type="entry name" value="CYTOCHROME C PEROXIDASE-RELATED"/>
    <property type="match status" value="1"/>
</dbReference>
<organism evidence="11 12">
    <name type="scientific">Cystobacter fuscus</name>
    <dbReference type="NCBI Taxonomy" id="43"/>
    <lineage>
        <taxon>Bacteria</taxon>
        <taxon>Pseudomonadati</taxon>
        <taxon>Myxococcota</taxon>
        <taxon>Myxococcia</taxon>
        <taxon>Myxococcales</taxon>
        <taxon>Cystobacterineae</taxon>
        <taxon>Archangiaceae</taxon>
        <taxon>Cystobacter</taxon>
    </lineage>
</organism>
<keyword evidence="3 9" id="KW-0479">Metal-binding</keyword>
<dbReference type="InterPro" id="IPR009056">
    <property type="entry name" value="Cyt_c-like_dom"/>
</dbReference>
<keyword evidence="5" id="KW-0574">Periplasm</keyword>
<gene>
    <name evidence="11" type="ORF">CYFUS_008824</name>
</gene>
<dbReference type="InterPro" id="IPR004852">
    <property type="entry name" value="Di-haem_cyt_c_peroxidsae"/>
</dbReference>
<dbReference type="InterPro" id="IPR026259">
    <property type="entry name" value="MauG/Cytc_peroxidase"/>
</dbReference>
<evidence type="ECO:0000256" key="5">
    <source>
        <dbReference type="ARBA" id="ARBA00022764"/>
    </source>
</evidence>
<evidence type="ECO:0000256" key="4">
    <source>
        <dbReference type="ARBA" id="ARBA00022729"/>
    </source>
</evidence>
<dbReference type="AlphaFoldDB" id="A0A250JHH1"/>
<dbReference type="PIRSF" id="PIRSF000294">
    <property type="entry name" value="Cytochrome-c_peroxidase"/>
    <property type="match status" value="1"/>
</dbReference>
<dbReference type="Pfam" id="PF03150">
    <property type="entry name" value="CCP_MauG"/>
    <property type="match status" value="1"/>
</dbReference>
<keyword evidence="7 9" id="KW-0408">Iron</keyword>
<feature type="binding site" description="axial binding residue" evidence="9">
    <location>
        <position position="230"/>
    </location>
    <ligand>
        <name>heme c</name>
        <dbReference type="ChEBI" id="CHEBI:61717"/>
        <label>2</label>
    </ligand>
    <ligandPart>
        <name>Fe</name>
        <dbReference type="ChEBI" id="CHEBI:18248"/>
    </ligandPart>
</feature>
<evidence type="ECO:0000256" key="8">
    <source>
        <dbReference type="PIRSR" id="PIRSR000294-1"/>
    </source>
</evidence>
<name>A0A250JHH1_9BACT</name>
<dbReference type="GO" id="GO:0004130">
    <property type="term" value="F:cytochrome-c peroxidase activity"/>
    <property type="evidence" value="ECO:0007669"/>
    <property type="project" value="TreeGrafter"/>
</dbReference>
<feature type="binding site" description="covalent" evidence="8">
    <location>
        <position position="83"/>
    </location>
    <ligand>
        <name>heme c</name>
        <dbReference type="ChEBI" id="CHEBI:61717"/>
        <label>1</label>
    </ligand>
</feature>